<dbReference type="Proteomes" id="UP001172386">
    <property type="component" value="Unassembled WGS sequence"/>
</dbReference>
<comment type="caution">
    <text evidence="1">The sequence shown here is derived from an EMBL/GenBank/DDBJ whole genome shotgun (WGS) entry which is preliminary data.</text>
</comment>
<organism evidence="1 2">
    <name type="scientific">Neophaeococcomyces mojaviensis</name>
    <dbReference type="NCBI Taxonomy" id="3383035"/>
    <lineage>
        <taxon>Eukaryota</taxon>
        <taxon>Fungi</taxon>
        <taxon>Dikarya</taxon>
        <taxon>Ascomycota</taxon>
        <taxon>Pezizomycotina</taxon>
        <taxon>Eurotiomycetes</taxon>
        <taxon>Chaetothyriomycetidae</taxon>
        <taxon>Chaetothyriales</taxon>
        <taxon>Chaetothyriales incertae sedis</taxon>
        <taxon>Neophaeococcomyces</taxon>
    </lineage>
</organism>
<reference evidence="1" key="1">
    <citation type="submission" date="2022-10" db="EMBL/GenBank/DDBJ databases">
        <title>Culturing micro-colonial fungi from biological soil crusts in the Mojave desert and describing Neophaeococcomyces mojavensis, and introducing the new genera and species Taxawa tesnikishii.</title>
        <authorList>
            <person name="Kurbessoian T."/>
            <person name="Stajich J.E."/>
        </authorList>
    </citation>
    <scope>NUCLEOTIDE SEQUENCE</scope>
    <source>
        <strain evidence="1">JES_112</strain>
    </source>
</reference>
<dbReference type="EMBL" id="JAPDRQ010000133">
    <property type="protein sequence ID" value="KAJ9654065.1"/>
    <property type="molecule type" value="Genomic_DNA"/>
</dbReference>
<accession>A0ACC3A1N5</accession>
<gene>
    <name evidence="1" type="ORF">H2198_006864</name>
</gene>
<proteinExistence type="predicted"/>
<name>A0ACC3A1N5_9EURO</name>
<evidence type="ECO:0000313" key="1">
    <source>
        <dbReference type="EMBL" id="KAJ9654065.1"/>
    </source>
</evidence>
<sequence>MLPEADQPILLKNGILLVHDSSEPPRVTPMVNVDLLVVKGLIAGIGHEVASLPDNTYIVDCTDKIVSPGFISTHAHLWQTQLKGRHSNDTLYDYMPKGNFQSYTYTPDDIYLGQLAGCLEALDGGNTTVLDHAHGCATTEHIDKAVQAMVDSGIRGVFAYGEPTRIERWNEDECVPSYDLWNEKTTLFVEQLAKKLNASDQNSEGCAKGRIEIGLAFDAWFLPKQMTTPLITRLSAAGVRTLTSHIARDAVFGLGMPFTSIQDNQDLFNKSMSHLGIRNFVASHALNLPEDQLEILKSVAYPSGTTSGKGEGLNMTISSTPSTESSMCLHRTPAFHSTLTSTPYNSLVSLGVDCHSAGHSYLPLLGTMLLNCVRIQANEPYLAQDRYPLTMRGTTSEAFNMMTVYGARALGLDTTEGGVGRLEVGRKADIVIIGTESPRIGIAAYYDPVDALLGFSNASDIETVLVSGEPVKWEGKLLPVRTHEWTDSQSEQTIGWKQIRKELLRSYRDVQGRWSKLSMEKAKEMMAGLYHIDTGRFG</sequence>
<evidence type="ECO:0000313" key="2">
    <source>
        <dbReference type="Proteomes" id="UP001172386"/>
    </source>
</evidence>
<protein>
    <submittedName>
        <fullName evidence="1">Uncharacterized protein</fullName>
    </submittedName>
</protein>
<keyword evidence="2" id="KW-1185">Reference proteome</keyword>